<dbReference type="EMBL" id="VXIS01000425">
    <property type="protein sequence ID" value="KAA8893570.1"/>
    <property type="molecule type" value="Genomic_DNA"/>
</dbReference>
<feature type="compositionally biased region" description="Pro residues" evidence="1">
    <location>
        <begin position="175"/>
        <end position="212"/>
    </location>
</feature>
<comment type="caution">
    <text evidence="2">The sequence shown here is derived from an EMBL/GenBank/DDBJ whole genome shotgun (WGS) entry which is preliminary data.</text>
</comment>
<feature type="compositionally biased region" description="Pro residues" evidence="1">
    <location>
        <begin position="152"/>
        <end position="165"/>
    </location>
</feature>
<sequence length="324" mass="35439">MSIVAIPKRTKWSNIRQPSRVIGIPGHRQRVFVSRADYLVTDDVFIWRSPFREGNSETRAAENGMNSTLSSTRLEDTTTRRSDVNIDNRNVAVDNRINVDNRSVAVDNRSIINSINNSNNRSTNINFTVVNFGVLAGPIFGFPQQGNGFWPPHQPPPQNPPPARPAVPGNNNNRPPVPPAVPALNPLPAPILPPNNIPPPRPPAALPPPAQAPPRPVQLRVLHFSVGAMGEVRYRGEFPFLVRPGLTWMDLAMPCGQARGVPANQLAGGTWLFVHLHSQGLKSSQALDWHGPVNGFPCNAAELESLLFDIASFSPAVQKVLITR</sequence>
<name>A0A5J5EE10_9PEZI</name>
<feature type="region of interest" description="Disordered" evidence="1">
    <location>
        <begin position="145"/>
        <end position="212"/>
    </location>
</feature>
<proteinExistence type="predicted"/>
<protein>
    <submittedName>
        <fullName evidence="2">Uncharacterized protein</fullName>
    </submittedName>
</protein>
<evidence type="ECO:0000313" key="3">
    <source>
        <dbReference type="Proteomes" id="UP000326924"/>
    </source>
</evidence>
<dbReference type="Proteomes" id="UP000326924">
    <property type="component" value="Unassembled WGS sequence"/>
</dbReference>
<reference evidence="2 3" key="1">
    <citation type="submission" date="2019-09" db="EMBL/GenBank/DDBJ databases">
        <title>Draft genome of the ectomycorrhizal ascomycete Sphaerosporella brunnea.</title>
        <authorList>
            <consortium name="DOE Joint Genome Institute"/>
            <person name="Benucci G.M."/>
            <person name="Marozzi G."/>
            <person name="Antonielli L."/>
            <person name="Sanchez S."/>
            <person name="Marco P."/>
            <person name="Wang X."/>
            <person name="Falini L.B."/>
            <person name="Barry K."/>
            <person name="Haridas S."/>
            <person name="Lipzen A."/>
            <person name="Labutti K."/>
            <person name="Grigoriev I.V."/>
            <person name="Murat C."/>
            <person name="Martin F."/>
            <person name="Albertini E."/>
            <person name="Donnini D."/>
            <person name="Bonito G."/>
        </authorList>
    </citation>
    <scope>NUCLEOTIDE SEQUENCE [LARGE SCALE GENOMIC DNA]</scope>
    <source>
        <strain evidence="2 3">Sb_GMNB300</strain>
    </source>
</reference>
<dbReference type="InParanoid" id="A0A5J5EE10"/>
<dbReference type="AlphaFoldDB" id="A0A5J5EE10"/>
<organism evidence="2 3">
    <name type="scientific">Sphaerosporella brunnea</name>
    <dbReference type="NCBI Taxonomy" id="1250544"/>
    <lineage>
        <taxon>Eukaryota</taxon>
        <taxon>Fungi</taxon>
        <taxon>Dikarya</taxon>
        <taxon>Ascomycota</taxon>
        <taxon>Pezizomycotina</taxon>
        <taxon>Pezizomycetes</taxon>
        <taxon>Pezizales</taxon>
        <taxon>Pyronemataceae</taxon>
        <taxon>Sphaerosporella</taxon>
    </lineage>
</organism>
<gene>
    <name evidence="2" type="ORF">FN846DRAFT_913885</name>
</gene>
<evidence type="ECO:0000313" key="2">
    <source>
        <dbReference type="EMBL" id="KAA8893570.1"/>
    </source>
</evidence>
<keyword evidence="3" id="KW-1185">Reference proteome</keyword>
<evidence type="ECO:0000256" key="1">
    <source>
        <dbReference type="SAM" id="MobiDB-lite"/>
    </source>
</evidence>
<accession>A0A5J5EE10</accession>